<dbReference type="CDD" id="cd03136">
    <property type="entry name" value="GATase1_AraC_ArgR_like"/>
    <property type="match status" value="1"/>
</dbReference>
<dbReference type="SMART" id="SM00342">
    <property type="entry name" value="HTH_ARAC"/>
    <property type="match status" value="1"/>
</dbReference>
<feature type="domain" description="HTH araC/xylS-type" evidence="4">
    <location>
        <begin position="205"/>
        <end position="303"/>
    </location>
</feature>
<dbReference type="GO" id="GO:0003700">
    <property type="term" value="F:DNA-binding transcription factor activity"/>
    <property type="evidence" value="ECO:0007669"/>
    <property type="project" value="InterPro"/>
</dbReference>
<dbReference type="PROSITE" id="PS01124">
    <property type="entry name" value="HTH_ARAC_FAMILY_2"/>
    <property type="match status" value="1"/>
</dbReference>
<accession>A0A0A1FFB2</accession>
<proteinExistence type="predicted"/>
<dbReference type="SUPFAM" id="SSF52317">
    <property type="entry name" value="Class I glutamine amidotransferase-like"/>
    <property type="match status" value="1"/>
</dbReference>
<dbReference type="InterPro" id="IPR002818">
    <property type="entry name" value="DJ-1/PfpI"/>
</dbReference>
<dbReference type="InterPro" id="IPR009057">
    <property type="entry name" value="Homeodomain-like_sf"/>
</dbReference>
<gene>
    <name evidence="5" type="ORF">LT85_3176</name>
</gene>
<evidence type="ECO:0000313" key="6">
    <source>
        <dbReference type="Proteomes" id="UP000030302"/>
    </source>
</evidence>
<dbReference type="PANTHER" id="PTHR43130">
    <property type="entry name" value="ARAC-FAMILY TRANSCRIPTIONAL REGULATOR"/>
    <property type="match status" value="1"/>
</dbReference>
<dbReference type="InterPro" id="IPR029062">
    <property type="entry name" value="Class_I_gatase-like"/>
</dbReference>
<dbReference type="SUPFAM" id="SSF46689">
    <property type="entry name" value="Homeodomain-like"/>
    <property type="match status" value="2"/>
</dbReference>
<evidence type="ECO:0000256" key="2">
    <source>
        <dbReference type="ARBA" id="ARBA00023125"/>
    </source>
</evidence>
<evidence type="ECO:0000256" key="3">
    <source>
        <dbReference type="ARBA" id="ARBA00023163"/>
    </source>
</evidence>
<dbReference type="InterPro" id="IPR018060">
    <property type="entry name" value="HTH_AraC"/>
</dbReference>
<protein>
    <submittedName>
        <fullName evidence="5">Transcriptional regulator containing an amidase domain and an AraC-type DNA-binding HTH domain</fullName>
    </submittedName>
</protein>
<evidence type="ECO:0000259" key="4">
    <source>
        <dbReference type="PROSITE" id="PS01124"/>
    </source>
</evidence>
<reference evidence="6" key="1">
    <citation type="journal article" date="2014" name="Soil Biol. Biochem.">
        <title>Structure and function of bacterial communities in ageing soils: Insights from the Mendocino ecological staircase.</title>
        <authorList>
            <person name="Uroz S."/>
            <person name="Tech J.J."/>
            <person name="Sawaya N.A."/>
            <person name="Frey-Klett P."/>
            <person name="Leveau J.H.J."/>
        </authorList>
    </citation>
    <scope>NUCLEOTIDE SEQUENCE [LARGE SCALE GENOMIC DNA]</scope>
    <source>
        <strain evidence="6">Cal35</strain>
    </source>
</reference>
<dbReference type="STRING" id="279058.LT85_3176"/>
<keyword evidence="3" id="KW-0804">Transcription</keyword>
<evidence type="ECO:0000256" key="1">
    <source>
        <dbReference type="ARBA" id="ARBA00023015"/>
    </source>
</evidence>
<dbReference type="KEGG" id="care:LT85_3176"/>
<keyword evidence="2 5" id="KW-0238">DNA-binding</keyword>
<name>A0A0A1FFB2_9BURK</name>
<dbReference type="PANTHER" id="PTHR43130:SF3">
    <property type="entry name" value="HTH-TYPE TRANSCRIPTIONAL REGULATOR RV1931C"/>
    <property type="match status" value="1"/>
</dbReference>
<sequence length="312" mass="34910">MGFASVLEPLRVANRFLGDRFSGVPYRWRILSVDGGPVLASNGMSINAEAAFDSVKQVDTLFIVAGFNPLAYYHPAIGAWLRKLDQSGATLGAIDTGCFLLAEAGLLQRQKITLHWEAAASFKERYPSLGMTVTQELFENEHRRLTCAGGTAGIDMMLDWIARQHGAELATAVSEQFVMSKIRRQSDHQRMQIGVRYGVHNLKTVQVISLMEMNLEEPLSTDQLAASIGVTRRQLERLFSTHLRVTPTHFYLGLRLEQARQLLQQSEMSITAVCVACGFESPSYFSRAYRNRFQRSPKQDRAAKHKSAQTVN</sequence>
<dbReference type="Proteomes" id="UP000030302">
    <property type="component" value="Chromosome"/>
</dbReference>
<dbReference type="Gene3D" id="3.40.50.880">
    <property type="match status" value="1"/>
</dbReference>
<dbReference type="InterPro" id="IPR018062">
    <property type="entry name" value="HTH_AraC-typ_CS"/>
</dbReference>
<dbReference type="Pfam" id="PF12833">
    <property type="entry name" value="HTH_18"/>
    <property type="match status" value="1"/>
</dbReference>
<evidence type="ECO:0000313" key="5">
    <source>
        <dbReference type="EMBL" id="AIY42334.1"/>
    </source>
</evidence>
<dbReference type="AlphaFoldDB" id="A0A0A1FFB2"/>
<organism evidence="5 6">
    <name type="scientific">Collimonas arenae</name>
    <dbReference type="NCBI Taxonomy" id="279058"/>
    <lineage>
        <taxon>Bacteria</taxon>
        <taxon>Pseudomonadati</taxon>
        <taxon>Pseudomonadota</taxon>
        <taxon>Betaproteobacteria</taxon>
        <taxon>Burkholderiales</taxon>
        <taxon>Oxalobacteraceae</taxon>
        <taxon>Collimonas</taxon>
    </lineage>
</organism>
<dbReference type="GO" id="GO:0043565">
    <property type="term" value="F:sequence-specific DNA binding"/>
    <property type="evidence" value="ECO:0007669"/>
    <property type="project" value="InterPro"/>
</dbReference>
<dbReference type="HOGENOM" id="CLU_000445_59_0_4"/>
<dbReference type="EMBL" id="CP009962">
    <property type="protein sequence ID" value="AIY42334.1"/>
    <property type="molecule type" value="Genomic_DNA"/>
</dbReference>
<dbReference type="PROSITE" id="PS00041">
    <property type="entry name" value="HTH_ARAC_FAMILY_1"/>
    <property type="match status" value="1"/>
</dbReference>
<dbReference type="InterPro" id="IPR052158">
    <property type="entry name" value="INH-QAR"/>
</dbReference>
<dbReference type="Gene3D" id="1.10.10.60">
    <property type="entry name" value="Homeodomain-like"/>
    <property type="match status" value="1"/>
</dbReference>
<keyword evidence="6" id="KW-1185">Reference proteome</keyword>
<keyword evidence="1" id="KW-0805">Transcription regulation</keyword>
<dbReference type="Pfam" id="PF01965">
    <property type="entry name" value="DJ-1_PfpI"/>
    <property type="match status" value="1"/>
</dbReference>